<evidence type="ECO:0000313" key="2">
    <source>
        <dbReference type="Proteomes" id="UP000008237"/>
    </source>
</evidence>
<evidence type="ECO:0000313" key="1">
    <source>
        <dbReference type="EMBL" id="EFN85352.1"/>
    </source>
</evidence>
<name>E2BG28_HARSA</name>
<accession>E2BG28</accession>
<sequence>FSNKWIGKYSPIDFPPRSPDLTVLDYYLWGRVKDIVYHNRPTTRNDMITRITEAIQSLSSDEI</sequence>
<feature type="non-terminal residue" evidence="1">
    <location>
        <position position="1"/>
    </location>
</feature>
<dbReference type="InParanoid" id="E2BG28"/>
<dbReference type="OMA" id="CINARGG"/>
<protein>
    <submittedName>
        <fullName evidence="1">Uncharacterized protein</fullName>
    </submittedName>
</protein>
<dbReference type="STRING" id="610380.E2BG28"/>
<reference evidence="1 2" key="1">
    <citation type="journal article" date="2010" name="Science">
        <title>Genomic comparison of the ants Camponotus floridanus and Harpegnathos saltator.</title>
        <authorList>
            <person name="Bonasio R."/>
            <person name="Zhang G."/>
            <person name="Ye C."/>
            <person name="Mutti N.S."/>
            <person name="Fang X."/>
            <person name="Qin N."/>
            <person name="Donahue G."/>
            <person name="Yang P."/>
            <person name="Li Q."/>
            <person name="Li C."/>
            <person name="Zhang P."/>
            <person name="Huang Z."/>
            <person name="Berger S.L."/>
            <person name="Reinberg D."/>
            <person name="Wang J."/>
            <person name="Liebig J."/>
        </authorList>
    </citation>
    <scope>NUCLEOTIDE SEQUENCE [LARGE SCALE GENOMIC DNA]</scope>
    <source>
        <strain evidence="1 2">R22 G/1</strain>
    </source>
</reference>
<feature type="non-terminal residue" evidence="1">
    <location>
        <position position="63"/>
    </location>
</feature>
<organism evidence="2">
    <name type="scientific">Harpegnathos saltator</name>
    <name type="common">Jerdon's jumping ant</name>
    <dbReference type="NCBI Taxonomy" id="610380"/>
    <lineage>
        <taxon>Eukaryota</taxon>
        <taxon>Metazoa</taxon>
        <taxon>Ecdysozoa</taxon>
        <taxon>Arthropoda</taxon>
        <taxon>Hexapoda</taxon>
        <taxon>Insecta</taxon>
        <taxon>Pterygota</taxon>
        <taxon>Neoptera</taxon>
        <taxon>Endopterygota</taxon>
        <taxon>Hymenoptera</taxon>
        <taxon>Apocrita</taxon>
        <taxon>Aculeata</taxon>
        <taxon>Formicoidea</taxon>
        <taxon>Formicidae</taxon>
        <taxon>Ponerinae</taxon>
        <taxon>Ponerini</taxon>
        <taxon>Harpegnathos</taxon>
    </lineage>
</organism>
<proteinExistence type="predicted"/>
<dbReference type="PANTHER" id="PTHR47326">
    <property type="entry name" value="TRANSPOSABLE ELEMENT TC3 TRANSPOSASE-LIKE PROTEIN"/>
    <property type="match status" value="1"/>
</dbReference>
<dbReference type="InterPro" id="IPR036397">
    <property type="entry name" value="RNaseH_sf"/>
</dbReference>
<dbReference type="Proteomes" id="UP000008237">
    <property type="component" value="Unassembled WGS sequence"/>
</dbReference>
<gene>
    <name evidence="1" type="ORF">EAI_03031</name>
</gene>
<dbReference type="GO" id="GO:0003676">
    <property type="term" value="F:nucleic acid binding"/>
    <property type="evidence" value="ECO:0007669"/>
    <property type="project" value="InterPro"/>
</dbReference>
<dbReference type="AlphaFoldDB" id="E2BG28"/>
<dbReference type="EMBL" id="GL448107">
    <property type="protein sequence ID" value="EFN85352.1"/>
    <property type="molecule type" value="Genomic_DNA"/>
</dbReference>
<dbReference type="PANTHER" id="PTHR47326:SF1">
    <property type="entry name" value="HTH PSQ-TYPE DOMAIN-CONTAINING PROTEIN"/>
    <property type="match status" value="1"/>
</dbReference>
<keyword evidence="2" id="KW-1185">Reference proteome</keyword>
<dbReference type="Gene3D" id="3.30.420.10">
    <property type="entry name" value="Ribonuclease H-like superfamily/Ribonuclease H"/>
    <property type="match status" value="1"/>
</dbReference>